<evidence type="ECO:0000313" key="3">
    <source>
        <dbReference type="Proteomes" id="UP001140510"/>
    </source>
</evidence>
<comment type="caution">
    <text evidence="2">The sequence shown here is derived from an EMBL/GenBank/DDBJ whole genome shotgun (WGS) entry which is preliminary data.</text>
</comment>
<gene>
    <name evidence="2" type="ORF">N0V91_001809</name>
</gene>
<feature type="domain" description="FAD dependent oxidoreductase" evidence="1">
    <location>
        <begin position="44"/>
        <end position="461"/>
    </location>
</feature>
<reference evidence="2" key="1">
    <citation type="submission" date="2022-10" db="EMBL/GenBank/DDBJ databases">
        <title>Tapping the CABI collections for fungal endophytes: first genome assemblies for Collariella, Neodidymelliopsis, Ascochyta clinopodiicola, Didymella pomorum, Didymosphaeria variabile, Neocosmospora piperis and Neocucurbitaria cava.</title>
        <authorList>
            <person name="Hill R."/>
        </authorList>
    </citation>
    <scope>NUCLEOTIDE SEQUENCE</scope>
    <source>
        <strain evidence="2">IMI 355091</strain>
    </source>
</reference>
<evidence type="ECO:0000259" key="1">
    <source>
        <dbReference type="Pfam" id="PF01266"/>
    </source>
</evidence>
<proteinExistence type="predicted"/>
<dbReference type="Proteomes" id="UP001140510">
    <property type="component" value="Unassembled WGS sequence"/>
</dbReference>
<evidence type="ECO:0000313" key="2">
    <source>
        <dbReference type="EMBL" id="KAJ4410880.1"/>
    </source>
</evidence>
<dbReference type="InterPro" id="IPR006076">
    <property type="entry name" value="FAD-dep_OxRdtase"/>
</dbReference>
<dbReference type="EMBL" id="JAPEVA010000007">
    <property type="protein sequence ID" value="KAJ4410880.1"/>
    <property type="molecule type" value="Genomic_DNA"/>
</dbReference>
<dbReference type="AlphaFoldDB" id="A0A9W9DA78"/>
<dbReference type="Gene3D" id="3.50.50.60">
    <property type="entry name" value="FAD/NAD(P)-binding domain"/>
    <property type="match status" value="1"/>
</dbReference>
<dbReference type="GO" id="GO:0005737">
    <property type="term" value="C:cytoplasm"/>
    <property type="evidence" value="ECO:0007669"/>
    <property type="project" value="TreeGrafter"/>
</dbReference>
<dbReference type="PANTHER" id="PTHR13847:SF284">
    <property type="entry name" value="FAD DEPENDENT OXIDOREDUCTASE DOMAIN-CONTAINING PROTEIN"/>
    <property type="match status" value="1"/>
</dbReference>
<organism evidence="2 3">
    <name type="scientific">Didymella pomorum</name>
    <dbReference type="NCBI Taxonomy" id="749634"/>
    <lineage>
        <taxon>Eukaryota</taxon>
        <taxon>Fungi</taxon>
        <taxon>Dikarya</taxon>
        <taxon>Ascomycota</taxon>
        <taxon>Pezizomycotina</taxon>
        <taxon>Dothideomycetes</taxon>
        <taxon>Pleosporomycetidae</taxon>
        <taxon>Pleosporales</taxon>
        <taxon>Pleosporineae</taxon>
        <taxon>Didymellaceae</taxon>
        <taxon>Didymella</taxon>
    </lineage>
</organism>
<dbReference type="Pfam" id="PF01266">
    <property type="entry name" value="DAO"/>
    <property type="match status" value="1"/>
</dbReference>
<name>A0A9W9DA78_9PLEO</name>
<dbReference type="InterPro" id="IPR036188">
    <property type="entry name" value="FAD/NAD-bd_sf"/>
</dbReference>
<dbReference type="PANTHER" id="PTHR13847">
    <property type="entry name" value="SARCOSINE DEHYDROGENASE-RELATED"/>
    <property type="match status" value="1"/>
</dbReference>
<dbReference type="SUPFAM" id="SSF51905">
    <property type="entry name" value="FAD/NAD(P)-binding domain"/>
    <property type="match status" value="1"/>
</dbReference>
<accession>A0A9W9DA78</accession>
<dbReference type="Gene3D" id="3.30.9.10">
    <property type="entry name" value="D-Amino Acid Oxidase, subunit A, domain 2"/>
    <property type="match status" value="1"/>
</dbReference>
<keyword evidence="3" id="KW-1185">Reference proteome</keyword>
<sequence>MMEDRAHIPVGLPVANPTPSYWHNPKSTLANIDHGRDDSHQPYDYVIIGSGISGTMIAYNLLKRFPKSRVLMLEAREICSGATGRNGGHTKAASYRSYLQHAQELGKEEALKIARLEFDNIVETHRLAEDLKIDCENKLCNTVDVIYDKPTFELGKMAIHALRADVKDGEKEEGEMAWYNIWEDLKTVSEQFQVSSKNENPFVEEDEAVAGAFEYAAGRVHAYRFVTGVLAECVKMGLQLRTNTPVLEMKPGTDETKSSWNIVTSMAEEFILASNVILATNGYTPFLEKSLQAKIVPMRGQITVQRPGRNTTLPTPLPTTFSLIYKNGYEYMIPRPLPDGGQHIIIGGGLGRLPLAGASEFGTVEDGAVNPEISEYLHGSLVGCFGTTDWGETSDEYASSRVVQEWTGIMGATADGRPFVGKVPGKMHSDRSETLRDPWISAGFNGHGMVLCLKSAEALVKMIENDGPGRSKDESVNMSGLDWFPESFLITKERLERCQFRGRTDLLPQDEL</sequence>
<protein>
    <recommendedName>
        <fullName evidence="1">FAD dependent oxidoreductase domain-containing protein</fullName>
    </recommendedName>
</protein>
<dbReference type="OrthoDB" id="429143at2759"/>